<proteinExistence type="predicted"/>
<gene>
    <name evidence="1" type="ordered locus">FraEuI1c_1767</name>
</gene>
<keyword evidence="2" id="KW-1185">Reference proteome</keyword>
<sequence>MTVIAAAPGPATVTYRLQPIDPGEADRLRASSPDAPRYTADVHPGYPCRQCLRDAAVGEEVVLVSHDPFTTDSPYRSASPIFLHRGGCEPPQDLTTLPAQLTGRQLSVRAFDTGAMMIDAAVIEGTSLAATLDRFFALAACDHVHVHNASRGCWATRVGRAR</sequence>
<dbReference type="OrthoDB" id="118609at2"/>
<name>E3JBF1_PSEI1</name>
<dbReference type="Proteomes" id="UP000002484">
    <property type="component" value="Chromosome"/>
</dbReference>
<organism evidence="1 2">
    <name type="scientific">Pseudofrankia inefficax (strain DSM 45817 / CECT 9037 / DDB 130130 / EuI1c)</name>
    <name type="common">Frankia inefficax</name>
    <dbReference type="NCBI Taxonomy" id="298654"/>
    <lineage>
        <taxon>Bacteria</taxon>
        <taxon>Bacillati</taxon>
        <taxon>Actinomycetota</taxon>
        <taxon>Actinomycetes</taxon>
        <taxon>Frankiales</taxon>
        <taxon>Frankiaceae</taxon>
        <taxon>Pseudofrankia</taxon>
    </lineage>
</organism>
<dbReference type="KEGG" id="fri:FraEuI1c_1767"/>
<dbReference type="Pfam" id="PF06718">
    <property type="entry name" value="DUF1203"/>
    <property type="match status" value="1"/>
</dbReference>
<dbReference type="PIRSF" id="PIRSF034110">
    <property type="entry name" value="DUF1203"/>
    <property type="match status" value="1"/>
</dbReference>
<evidence type="ECO:0000313" key="2">
    <source>
        <dbReference type="Proteomes" id="UP000002484"/>
    </source>
</evidence>
<dbReference type="HOGENOM" id="CLU_117181_2_0_11"/>
<dbReference type="RefSeq" id="WP_013422942.1">
    <property type="nucleotide sequence ID" value="NC_014666.1"/>
</dbReference>
<dbReference type="EMBL" id="CP002299">
    <property type="protein sequence ID" value="ADP79823.1"/>
    <property type="molecule type" value="Genomic_DNA"/>
</dbReference>
<accession>E3JBF1</accession>
<dbReference type="AlphaFoldDB" id="E3JBF1"/>
<protein>
    <recommendedName>
        <fullName evidence="3">DUF1203 domain-containing protein</fullName>
    </recommendedName>
</protein>
<dbReference type="STRING" id="298654.FraEuI1c_1767"/>
<reference evidence="1 2" key="1">
    <citation type="submission" date="2010-10" db="EMBL/GenBank/DDBJ databases">
        <title>Complete sequence of Frankia sp. EuI1c.</title>
        <authorList>
            <consortium name="US DOE Joint Genome Institute"/>
            <person name="Lucas S."/>
            <person name="Copeland A."/>
            <person name="Lapidus A."/>
            <person name="Cheng J.-F."/>
            <person name="Bruce D."/>
            <person name="Goodwin L."/>
            <person name="Pitluck S."/>
            <person name="Chertkov O."/>
            <person name="Detter J.C."/>
            <person name="Han C."/>
            <person name="Tapia R."/>
            <person name="Land M."/>
            <person name="Hauser L."/>
            <person name="Jeffries C."/>
            <person name="Kyrpides N."/>
            <person name="Ivanova N."/>
            <person name="Mikhailova N."/>
            <person name="Beauchemin N."/>
            <person name="Sen A."/>
            <person name="Sur S.A."/>
            <person name="Gtari M."/>
            <person name="Wall L."/>
            <person name="Tisa L."/>
            <person name="Woyke T."/>
        </authorList>
    </citation>
    <scope>NUCLEOTIDE SEQUENCE [LARGE SCALE GENOMIC DNA]</scope>
    <source>
        <strain evidence="2">DSM 45817 / CECT 9037 / EuI1c</strain>
    </source>
</reference>
<dbReference type="InterPro" id="IPR009593">
    <property type="entry name" value="DUF1203"/>
</dbReference>
<evidence type="ECO:0000313" key="1">
    <source>
        <dbReference type="EMBL" id="ADP79823.1"/>
    </source>
</evidence>
<evidence type="ECO:0008006" key="3">
    <source>
        <dbReference type="Google" id="ProtNLM"/>
    </source>
</evidence>
<dbReference type="InParanoid" id="E3JBF1"/>
<dbReference type="eggNOG" id="ENOG5032SY9">
    <property type="taxonomic scope" value="Bacteria"/>
</dbReference>